<dbReference type="PANTHER" id="PTHR15138">
    <property type="entry name" value="TRANSCRIPTION INITIATION FACTOR TFIID SUBUNIT 4"/>
    <property type="match status" value="1"/>
</dbReference>
<accession>A0A4S4D4C1</accession>
<keyword evidence="5" id="KW-0539">Nucleus</keyword>
<comment type="caution">
    <text evidence="7">The sequence shown here is derived from an EMBL/GenBank/DDBJ whole genome shotgun (WGS) entry which is preliminary data.</text>
</comment>
<evidence type="ECO:0000256" key="4">
    <source>
        <dbReference type="ARBA" id="ARBA00023163"/>
    </source>
</evidence>
<dbReference type="Proteomes" id="UP000306102">
    <property type="component" value="Unassembled WGS sequence"/>
</dbReference>
<evidence type="ECO:0000256" key="3">
    <source>
        <dbReference type="ARBA" id="ARBA00023015"/>
    </source>
</evidence>
<gene>
    <name evidence="7" type="ORF">TEA_012311</name>
</gene>
<organism evidence="7 8">
    <name type="scientific">Camellia sinensis var. sinensis</name>
    <name type="common">China tea</name>
    <dbReference type="NCBI Taxonomy" id="542762"/>
    <lineage>
        <taxon>Eukaryota</taxon>
        <taxon>Viridiplantae</taxon>
        <taxon>Streptophyta</taxon>
        <taxon>Embryophyta</taxon>
        <taxon>Tracheophyta</taxon>
        <taxon>Spermatophyta</taxon>
        <taxon>Magnoliopsida</taxon>
        <taxon>eudicotyledons</taxon>
        <taxon>Gunneridae</taxon>
        <taxon>Pentapetalae</taxon>
        <taxon>asterids</taxon>
        <taxon>Ericales</taxon>
        <taxon>Theaceae</taxon>
        <taxon>Camellia</taxon>
    </lineage>
</organism>
<protein>
    <recommendedName>
        <fullName evidence="6">Transcription initiation factor TFIID component TAF4 C-terminal domain-containing protein</fullName>
    </recommendedName>
</protein>
<dbReference type="GO" id="GO:0003677">
    <property type="term" value="F:DNA binding"/>
    <property type="evidence" value="ECO:0007669"/>
    <property type="project" value="TreeGrafter"/>
</dbReference>
<dbReference type="GO" id="GO:0005669">
    <property type="term" value="C:transcription factor TFIID complex"/>
    <property type="evidence" value="ECO:0007669"/>
    <property type="project" value="InterPro"/>
</dbReference>
<evidence type="ECO:0000313" key="7">
    <source>
        <dbReference type="EMBL" id="THF97189.1"/>
    </source>
</evidence>
<dbReference type="Pfam" id="PF05236">
    <property type="entry name" value="TAF4"/>
    <property type="match status" value="1"/>
</dbReference>
<keyword evidence="3" id="KW-0805">Transcription regulation</keyword>
<proteinExistence type="inferred from homology"/>
<evidence type="ECO:0000256" key="1">
    <source>
        <dbReference type="ARBA" id="ARBA00004123"/>
    </source>
</evidence>
<sequence length="269" mass="29732">MENVGLQVVSSTKTLVGPGTEAKLPSKRHCGQEKPIEELVTLLPPSSKRQKTSEMISDQSIEQFNNVTAVSALNLEEEQEKLFSGSLVGRQVSKLSLRVVQGEEEGMLVLQKSPLRGKLAKITSKFGIKNISKDVEQCLSLRLDFEKRRQNTLVTSGIRHQVEVINRKVKEDWEKQQAEEFGGNQVGGVTEKDANCSATLKANEVKRMVNEILHTSAMNVAAQAAVGGDDLTSKWKLMAKKAPLKHDKRIGAMSNAQLDEQMIYMSSQT</sequence>
<comment type="subcellular location">
    <subcellularLocation>
        <location evidence="1">Nucleus</location>
    </subcellularLocation>
</comment>
<reference evidence="7 8" key="1">
    <citation type="journal article" date="2018" name="Proc. Natl. Acad. Sci. U.S.A.">
        <title>Draft genome sequence of Camellia sinensis var. sinensis provides insights into the evolution of the tea genome and tea quality.</title>
        <authorList>
            <person name="Wei C."/>
            <person name="Yang H."/>
            <person name="Wang S."/>
            <person name="Zhao J."/>
            <person name="Liu C."/>
            <person name="Gao L."/>
            <person name="Xia E."/>
            <person name="Lu Y."/>
            <person name="Tai Y."/>
            <person name="She G."/>
            <person name="Sun J."/>
            <person name="Cao H."/>
            <person name="Tong W."/>
            <person name="Gao Q."/>
            <person name="Li Y."/>
            <person name="Deng W."/>
            <person name="Jiang X."/>
            <person name="Wang W."/>
            <person name="Chen Q."/>
            <person name="Zhang S."/>
            <person name="Li H."/>
            <person name="Wu J."/>
            <person name="Wang P."/>
            <person name="Li P."/>
            <person name="Shi C."/>
            <person name="Zheng F."/>
            <person name="Jian J."/>
            <person name="Huang B."/>
            <person name="Shan D."/>
            <person name="Shi M."/>
            <person name="Fang C."/>
            <person name="Yue Y."/>
            <person name="Li F."/>
            <person name="Li D."/>
            <person name="Wei S."/>
            <person name="Han B."/>
            <person name="Jiang C."/>
            <person name="Yin Y."/>
            <person name="Xia T."/>
            <person name="Zhang Z."/>
            <person name="Bennetzen J.L."/>
            <person name="Zhao S."/>
            <person name="Wan X."/>
        </authorList>
    </citation>
    <scope>NUCLEOTIDE SEQUENCE [LARGE SCALE GENOMIC DNA]</scope>
    <source>
        <strain evidence="8">cv. Shuchazao</strain>
        <tissue evidence="7">Leaf</tissue>
    </source>
</reference>
<feature type="domain" description="Transcription initiation factor TFIID component TAF4 C-terminal" evidence="6">
    <location>
        <begin position="65"/>
        <end position="141"/>
    </location>
</feature>
<dbReference type="GO" id="GO:0006367">
    <property type="term" value="P:transcription initiation at RNA polymerase II promoter"/>
    <property type="evidence" value="ECO:0007669"/>
    <property type="project" value="TreeGrafter"/>
</dbReference>
<evidence type="ECO:0000313" key="8">
    <source>
        <dbReference type="Proteomes" id="UP000306102"/>
    </source>
</evidence>
<keyword evidence="8" id="KW-1185">Reference proteome</keyword>
<evidence type="ECO:0000256" key="2">
    <source>
        <dbReference type="ARBA" id="ARBA00006178"/>
    </source>
</evidence>
<dbReference type="InterPro" id="IPR007900">
    <property type="entry name" value="TAF4_C"/>
</dbReference>
<dbReference type="GO" id="GO:0016251">
    <property type="term" value="F:RNA polymerase II general transcription initiation factor activity"/>
    <property type="evidence" value="ECO:0007669"/>
    <property type="project" value="TreeGrafter"/>
</dbReference>
<dbReference type="STRING" id="542762.A0A4S4D4C1"/>
<evidence type="ECO:0000256" key="5">
    <source>
        <dbReference type="ARBA" id="ARBA00023242"/>
    </source>
</evidence>
<dbReference type="EMBL" id="SDRB02012615">
    <property type="protein sequence ID" value="THF97189.1"/>
    <property type="molecule type" value="Genomic_DNA"/>
</dbReference>
<dbReference type="InterPro" id="IPR045144">
    <property type="entry name" value="TAF4"/>
</dbReference>
<keyword evidence="4" id="KW-0804">Transcription</keyword>
<name>A0A4S4D4C1_CAMSN</name>
<evidence type="ECO:0000259" key="6">
    <source>
        <dbReference type="Pfam" id="PF05236"/>
    </source>
</evidence>
<comment type="similarity">
    <text evidence="2">Belongs to the TAF4 family.</text>
</comment>
<dbReference type="PANTHER" id="PTHR15138:SF14">
    <property type="entry name" value="TRANSCRIPTION INITIATION FACTOR TFIID SUBUNIT 4"/>
    <property type="match status" value="1"/>
</dbReference>
<dbReference type="AlphaFoldDB" id="A0A4S4D4C1"/>